<reference evidence="3" key="1">
    <citation type="journal article" date="2017" name="Nat. Commun.">
        <title>The North American bullfrog draft genome provides insight into hormonal regulation of long noncoding RNA.</title>
        <authorList>
            <person name="Hammond S.A."/>
            <person name="Warren R.L."/>
            <person name="Vandervalk B.P."/>
            <person name="Kucuk E."/>
            <person name="Khan H."/>
            <person name="Gibb E.A."/>
            <person name="Pandoh P."/>
            <person name="Kirk H."/>
            <person name="Zhao Y."/>
            <person name="Jones M."/>
            <person name="Mungall A.J."/>
            <person name="Coope R."/>
            <person name="Pleasance S."/>
            <person name="Moore R.A."/>
            <person name="Holt R.A."/>
            <person name="Round J.M."/>
            <person name="Ohora S."/>
            <person name="Walle B.V."/>
            <person name="Veldhoen N."/>
            <person name="Helbing C.C."/>
            <person name="Birol I."/>
        </authorList>
    </citation>
    <scope>NUCLEOTIDE SEQUENCE [LARGE SCALE GENOMIC DNA]</scope>
</reference>
<evidence type="ECO:0000313" key="2">
    <source>
        <dbReference type="EMBL" id="PIO28823.1"/>
    </source>
</evidence>
<accession>A0A2G9RNQ4</accession>
<dbReference type="Pfam" id="PF01391">
    <property type="entry name" value="Collagen"/>
    <property type="match status" value="1"/>
</dbReference>
<organism evidence="2 3">
    <name type="scientific">Aquarana catesbeiana</name>
    <name type="common">American bullfrog</name>
    <name type="synonym">Rana catesbeiana</name>
    <dbReference type="NCBI Taxonomy" id="8400"/>
    <lineage>
        <taxon>Eukaryota</taxon>
        <taxon>Metazoa</taxon>
        <taxon>Chordata</taxon>
        <taxon>Craniata</taxon>
        <taxon>Vertebrata</taxon>
        <taxon>Euteleostomi</taxon>
        <taxon>Amphibia</taxon>
        <taxon>Batrachia</taxon>
        <taxon>Anura</taxon>
        <taxon>Neobatrachia</taxon>
        <taxon>Ranoidea</taxon>
        <taxon>Ranidae</taxon>
        <taxon>Aquarana</taxon>
    </lineage>
</organism>
<dbReference type="Proteomes" id="UP000228934">
    <property type="component" value="Unassembled WGS sequence"/>
</dbReference>
<feature type="compositionally biased region" description="Low complexity" evidence="1">
    <location>
        <begin position="76"/>
        <end position="96"/>
    </location>
</feature>
<proteinExistence type="predicted"/>
<name>A0A2G9RNQ4_AQUCT</name>
<dbReference type="AlphaFoldDB" id="A0A2G9RNQ4"/>
<dbReference type="PANTHER" id="PTHR24637">
    <property type="entry name" value="COLLAGEN"/>
    <property type="match status" value="1"/>
</dbReference>
<dbReference type="PANTHER" id="PTHR24637:SF377">
    <property type="entry name" value="COLLAGEN TYPE IX ALPHA 1 CHAIN"/>
    <property type="match status" value="1"/>
</dbReference>
<sequence length="111" mass="11555">MQEQQFCTVHEGAEGPSTTQHISKGDTQSQNMVRAIARQVCEQIIQSHMARFNSLLNQVPSQSVSVRSIPGPPGQPGKQGPQGPPGEQGSSGRPGFPGSPGSPGAPGERGK</sequence>
<protein>
    <submittedName>
        <fullName evidence="2">Uncharacterized protein</fullName>
    </submittedName>
</protein>
<feature type="region of interest" description="Disordered" evidence="1">
    <location>
        <begin position="59"/>
        <end position="111"/>
    </location>
</feature>
<evidence type="ECO:0000256" key="1">
    <source>
        <dbReference type="SAM" id="MobiDB-lite"/>
    </source>
</evidence>
<evidence type="ECO:0000313" key="3">
    <source>
        <dbReference type="Proteomes" id="UP000228934"/>
    </source>
</evidence>
<dbReference type="InterPro" id="IPR008160">
    <property type="entry name" value="Collagen"/>
</dbReference>
<gene>
    <name evidence="2" type="ORF">AB205_0132060</name>
</gene>
<dbReference type="EMBL" id="KV934917">
    <property type="protein sequence ID" value="PIO28823.1"/>
    <property type="molecule type" value="Genomic_DNA"/>
</dbReference>
<dbReference type="OrthoDB" id="9396806at2759"/>
<keyword evidence="3" id="KW-1185">Reference proteome</keyword>
<feature type="compositionally biased region" description="Polar residues" evidence="1">
    <location>
        <begin position="16"/>
        <end position="30"/>
    </location>
</feature>
<feature type="region of interest" description="Disordered" evidence="1">
    <location>
        <begin position="1"/>
        <end position="30"/>
    </location>
</feature>